<evidence type="ECO:0000313" key="6">
    <source>
        <dbReference type="EMBL" id="MBG9978669.1"/>
    </source>
</evidence>
<dbReference type="EMBL" id="JACCEL010000017">
    <property type="protein sequence ID" value="MBG9978669.1"/>
    <property type="molecule type" value="Genomic_DNA"/>
</dbReference>
<dbReference type="InterPro" id="IPR017453">
    <property type="entry name" value="GCV_H_sub"/>
</dbReference>
<protein>
    <recommendedName>
        <fullName evidence="3">Glycine cleavage system H protein</fullName>
    </recommendedName>
</protein>
<dbReference type="GO" id="GO:0009249">
    <property type="term" value="P:protein lipoylation"/>
    <property type="evidence" value="ECO:0007669"/>
    <property type="project" value="TreeGrafter"/>
</dbReference>
<dbReference type="EMBL" id="VBSP01000007">
    <property type="protein sequence ID" value="TLQ48850.1"/>
    <property type="molecule type" value="Genomic_DNA"/>
</dbReference>
<dbReference type="InterPro" id="IPR011053">
    <property type="entry name" value="Single_hybrid_motif"/>
</dbReference>
<dbReference type="NCBIfam" id="TIGR00527">
    <property type="entry name" value="gcvH"/>
    <property type="match status" value="1"/>
</dbReference>
<comment type="similarity">
    <text evidence="1 3">Belongs to the GcvH family.</text>
</comment>
<name>A0A5R9EKF8_9LACT</name>
<keyword evidence="2 3" id="KW-0450">Lipoyl</keyword>
<comment type="cofactor">
    <cofactor evidence="3">
        <name>(R)-lipoate</name>
        <dbReference type="ChEBI" id="CHEBI:83088"/>
    </cofactor>
    <text evidence="3">Binds 1 lipoyl cofactor covalently.</text>
</comment>
<dbReference type="GO" id="GO:0019464">
    <property type="term" value="P:glycine decarboxylation via glycine cleavage system"/>
    <property type="evidence" value="ECO:0007669"/>
    <property type="project" value="UniProtKB-UniRule"/>
</dbReference>
<dbReference type="Proteomes" id="UP000823401">
    <property type="component" value="Unassembled WGS sequence"/>
</dbReference>
<dbReference type="Gene3D" id="2.40.50.100">
    <property type="match status" value="1"/>
</dbReference>
<dbReference type="PROSITE" id="PS50968">
    <property type="entry name" value="BIOTINYL_LIPOYL"/>
    <property type="match status" value="1"/>
</dbReference>
<comment type="caution">
    <text evidence="7">The sequence shown here is derived from an EMBL/GenBank/DDBJ whole genome shotgun (WGS) entry which is preliminary data.</text>
</comment>
<dbReference type="InterPro" id="IPR033753">
    <property type="entry name" value="GCV_H/Fam206"/>
</dbReference>
<evidence type="ECO:0000313" key="9">
    <source>
        <dbReference type="Proteomes" id="UP000823401"/>
    </source>
</evidence>
<dbReference type="Proteomes" id="UP000306420">
    <property type="component" value="Unassembled WGS sequence"/>
</dbReference>
<dbReference type="NCBIfam" id="NF002270">
    <property type="entry name" value="PRK01202.1"/>
    <property type="match status" value="1"/>
</dbReference>
<comment type="subunit">
    <text evidence="3">The glycine cleavage system is composed of four proteins: P, T, L and H.</text>
</comment>
<dbReference type="HAMAP" id="MF_00272">
    <property type="entry name" value="GcvH"/>
    <property type="match status" value="1"/>
</dbReference>
<reference evidence="6 9" key="2">
    <citation type="submission" date="2020-07" db="EMBL/GenBank/DDBJ databases">
        <title>Facklamia lactis sp. nov., isolated from raw milk.</title>
        <authorList>
            <person name="Doll E.V."/>
            <person name="Huptas C."/>
            <person name="Staib L."/>
            <person name="Wenning M."/>
            <person name="Scherer S."/>
        </authorList>
    </citation>
    <scope>NUCLEOTIDE SEQUENCE [LARGE SCALE GENOMIC DNA]</scope>
    <source>
        <strain evidence="6 9">DSM 104272</strain>
    </source>
</reference>
<accession>A0A5R9EKF8</accession>
<dbReference type="PANTHER" id="PTHR11715:SF3">
    <property type="entry name" value="GLYCINE CLEAVAGE SYSTEM H PROTEIN-RELATED"/>
    <property type="match status" value="1"/>
</dbReference>
<evidence type="ECO:0000256" key="3">
    <source>
        <dbReference type="HAMAP-Rule" id="MF_00272"/>
    </source>
</evidence>
<evidence type="ECO:0000259" key="5">
    <source>
        <dbReference type="PROSITE" id="PS50968"/>
    </source>
</evidence>
<dbReference type="InterPro" id="IPR002930">
    <property type="entry name" value="GCV_H"/>
</dbReference>
<dbReference type="Pfam" id="PF01597">
    <property type="entry name" value="GCV_H"/>
    <property type="match status" value="1"/>
</dbReference>
<evidence type="ECO:0000256" key="4">
    <source>
        <dbReference type="PIRSR" id="PIRSR617453-50"/>
    </source>
</evidence>
<dbReference type="GO" id="GO:0005737">
    <property type="term" value="C:cytoplasm"/>
    <property type="evidence" value="ECO:0007669"/>
    <property type="project" value="TreeGrafter"/>
</dbReference>
<organism evidence="7 8">
    <name type="scientific">Ruoffia tabacinasalis</name>
    <dbReference type="NCBI Taxonomy" id="87458"/>
    <lineage>
        <taxon>Bacteria</taxon>
        <taxon>Bacillati</taxon>
        <taxon>Bacillota</taxon>
        <taxon>Bacilli</taxon>
        <taxon>Lactobacillales</taxon>
        <taxon>Aerococcaceae</taxon>
        <taxon>Ruoffia</taxon>
    </lineage>
</organism>
<evidence type="ECO:0000256" key="2">
    <source>
        <dbReference type="ARBA" id="ARBA00022823"/>
    </source>
</evidence>
<evidence type="ECO:0000256" key="1">
    <source>
        <dbReference type="ARBA" id="ARBA00009249"/>
    </source>
</evidence>
<gene>
    <name evidence="3 7" type="primary">gcvH</name>
    <name evidence="7" type="ORF">FEZ33_03515</name>
    <name evidence="6" type="ORF">HYQ42_07685</name>
</gene>
<feature type="modified residue" description="N6-lipoyllysine" evidence="3 4">
    <location>
        <position position="63"/>
    </location>
</feature>
<sequence length="126" mass="14407">MDKNTLFYTEDHEWVQVLDDNTVRIGITDYAVEQLGDIVYVEVPEMDEEYDLEEAFANIESVKSTSEIYAPIAGKVTAVNETLEDEPENVNEDPYELGWICELTSESAIDTSHLISLEQYTEFVED</sequence>
<dbReference type="PANTHER" id="PTHR11715">
    <property type="entry name" value="GLYCINE CLEAVAGE SYSTEM H PROTEIN"/>
    <property type="match status" value="1"/>
</dbReference>
<dbReference type="GO" id="GO:0005960">
    <property type="term" value="C:glycine cleavage complex"/>
    <property type="evidence" value="ECO:0007669"/>
    <property type="project" value="InterPro"/>
</dbReference>
<keyword evidence="9" id="KW-1185">Reference proteome</keyword>
<dbReference type="CDD" id="cd06848">
    <property type="entry name" value="GCS_H"/>
    <property type="match status" value="1"/>
</dbReference>
<dbReference type="SUPFAM" id="SSF51230">
    <property type="entry name" value="Single hybrid motif"/>
    <property type="match status" value="1"/>
</dbReference>
<dbReference type="OrthoDB" id="9796712at2"/>
<evidence type="ECO:0000313" key="8">
    <source>
        <dbReference type="Proteomes" id="UP000306420"/>
    </source>
</evidence>
<dbReference type="InterPro" id="IPR000089">
    <property type="entry name" value="Biotin_lipoyl"/>
</dbReference>
<dbReference type="AlphaFoldDB" id="A0A5R9EKF8"/>
<proteinExistence type="inferred from homology"/>
<reference evidence="7 8" key="1">
    <citation type="submission" date="2019-05" db="EMBL/GenBank/DDBJ databases">
        <title>The metagenome of a microbial culture collection derived from dairy environment covers the genomic content of the human microbiome.</title>
        <authorList>
            <person name="Roder T."/>
            <person name="Wuthrich D."/>
            <person name="Sattari Z."/>
            <person name="Von Ah U."/>
            <person name="Bar C."/>
            <person name="Ronchi F."/>
            <person name="Macpherson A.J."/>
            <person name="Ganal-Vonarburg S.C."/>
            <person name="Bruggmann R."/>
            <person name="Vergeres G."/>
        </authorList>
    </citation>
    <scope>NUCLEOTIDE SEQUENCE [LARGE SCALE GENOMIC DNA]</scope>
    <source>
        <strain evidence="7 8">FAM 24227</strain>
    </source>
</reference>
<comment type="function">
    <text evidence="3">The glycine cleavage system catalyzes the degradation of glycine. The H protein shuttles the methylamine group of glycine from the P protein to the T protein.</text>
</comment>
<feature type="domain" description="Lipoyl-binding" evidence="5">
    <location>
        <begin position="22"/>
        <end position="104"/>
    </location>
</feature>
<evidence type="ECO:0000313" key="7">
    <source>
        <dbReference type="EMBL" id="TLQ48850.1"/>
    </source>
</evidence>
<dbReference type="RefSeq" id="WP_138404015.1">
    <property type="nucleotide sequence ID" value="NZ_JACCEL010000017.1"/>
</dbReference>